<evidence type="ECO:0000256" key="3">
    <source>
        <dbReference type="ARBA" id="ARBA00022448"/>
    </source>
</evidence>
<evidence type="ECO:0000259" key="10">
    <source>
        <dbReference type="Pfam" id="PF00108"/>
    </source>
</evidence>
<dbReference type="EC" id="2.3.1.176" evidence="2"/>
<protein>
    <recommendedName>
        <fullName evidence="2">propanoyl-CoA C-acyltransferase</fullName>
        <ecNumber evidence="2">2.3.1.176</ecNumber>
    </recommendedName>
    <alternativeName>
        <fullName evidence="9">Propanoyl-CoA C-acyltransferase</fullName>
    </alternativeName>
</protein>
<dbReference type="GO" id="GO:0005777">
    <property type="term" value="C:peroxisome"/>
    <property type="evidence" value="ECO:0007669"/>
    <property type="project" value="UniProtKB-SubCell"/>
</dbReference>
<dbReference type="AlphaFoldDB" id="A0A1B7NY98"/>
<evidence type="ECO:0000313" key="12">
    <source>
        <dbReference type="EMBL" id="OAX81587.1"/>
    </source>
</evidence>
<comment type="subcellular location">
    <subcellularLocation>
        <location evidence="1">Peroxisome</location>
    </subcellularLocation>
</comment>
<keyword evidence="8" id="KW-0576">Peroxisome</keyword>
<keyword evidence="3" id="KW-0813">Transport</keyword>
<dbReference type="InterPro" id="IPR016039">
    <property type="entry name" value="Thiolase-like"/>
</dbReference>
<accession>A0A1B7NY98</accession>
<evidence type="ECO:0000256" key="8">
    <source>
        <dbReference type="ARBA" id="ARBA00023140"/>
    </source>
</evidence>
<feature type="domain" description="Thiolase N-terminal" evidence="10">
    <location>
        <begin position="32"/>
        <end position="234"/>
    </location>
</feature>
<keyword evidence="13" id="KW-1185">Reference proteome</keyword>
<dbReference type="InterPro" id="IPR020613">
    <property type="entry name" value="Thiolase_CS"/>
</dbReference>
<dbReference type="Pfam" id="PF22691">
    <property type="entry name" value="Thiolase_C_1"/>
    <property type="match status" value="1"/>
</dbReference>
<dbReference type="PANTHER" id="PTHR42870:SF1">
    <property type="entry name" value="NON-SPECIFIC LIPID-TRANSFER PROTEIN-LIKE 2"/>
    <property type="match status" value="1"/>
</dbReference>
<evidence type="ECO:0000256" key="2">
    <source>
        <dbReference type="ARBA" id="ARBA00012352"/>
    </source>
</evidence>
<dbReference type="SUPFAM" id="SSF53901">
    <property type="entry name" value="Thiolase-like"/>
    <property type="match status" value="1"/>
</dbReference>
<dbReference type="GO" id="GO:0008289">
    <property type="term" value="F:lipid binding"/>
    <property type="evidence" value="ECO:0007669"/>
    <property type="project" value="UniProtKB-KW"/>
</dbReference>
<name>A0A1B7NY98_9EURO</name>
<dbReference type="InterPro" id="IPR055140">
    <property type="entry name" value="Thiolase_C_2"/>
</dbReference>
<evidence type="ECO:0000313" key="13">
    <source>
        <dbReference type="Proteomes" id="UP000091918"/>
    </source>
</evidence>
<sequence>MAAHSRRQQRDRVYVLGVGMSPFLKPNPKRDYPQMGLEAGTKALLDAGITYDDVQQGFACYAYGDSTSGQRVFYQFGMTGIPIINVNNACATGSSGLYLARQSLSLGGADVALVIGFEKMMAGRLKKFFTDRSVPQGLHAEKMFDLNPNSEPGNISLFGNAGLEYIEKHDAVPDDLAEIARVNHLHSAQNPYSQFQTVYTLDEIKKSAALYGPVTKLQCCPTSDGAAAAVLVSERWLNEHPECKSKAIEIAGQAIVTDQAETFGSSSMDLVGFQMTKRAVAAALAEANTPVARVGVCELHDCFAANELVTIDALGLCEPGKAGEFVRNGNISHGGRVVVNPSGGLISKGHPLGATGLAQCTELVWQLRGWANTRLAPYTTVALQHNLGLGGAAVVSVYKRADELASAPMTDNVVSTLSGVGYNPATEVRQVTIEQIRSILSKQNNNQWARVGGRGGDLETPFLARI</sequence>
<dbReference type="InterPro" id="IPR020615">
    <property type="entry name" value="Thiolase_acyl_enz_int_AS"/>
</dbReference>
<organism evidence="12 13">
    <name type="scientific">Emergomyces africanus</name>
    <dbReference type="NCBI Taxonomy" id="1955775"/>
    <lineage>
        <taxon>Eukaryota</taxon>
        <taxon>Fungi</taxon>
        <taxon>Dikarya</taxon>
        <taxon>Ascomycota</taxon>
        <taxon>Pezizomycotina</taxon>
        <taxon>Eurotiomycetes</taxon>
        <taxon>Eurotiomycetidae</taxon>
        <taxon>Onygenales</taxon>
        <taxon>Ajellomycetaceae</taxon>
        <taxon>Emergomyces</taxon>
    </lineage>
</organism>
<keyword evidence="6" id="KW-0445">Lipid transport</keyword>
<dbReference type="STRING" id="1658172.A0A1B7NY98"/>
<evidence type="ECO:0000256" key="5">
    <source>
        <dbReference type="ARBA" id="ARBA00022958"/>
    </source>
</evidence>
<dbReference type="Pfam" id="PF00108">
    <property type="entry name" value="Thiolase_N"/>
    <property type="match status" value="1"/>
</dbReference>
<evidence type="ECO:0000256" key="1">
    <source>
        <dbReference type="ARBA" id="ARBA00004275"/>
    </source>
</evidence>
<evidence type="ECO:0000256" key="9">
    <source>
        <dbReference type="ARBA" id="ARBA00032316"/>
    </source>
</evidence>
<dbReference type="EMBL" id="LGUA01000448">
    <property type="protein sequence ID" value="OAX81587.1"/>
    <property type="molecule type" value="Genomic_DNA"/>
</dbReference>
<evidence type="ECO:0000256" key="6">
    <source>
        <dbReference type="ARBA" id="ARBA00023055"/>
    </source>
</evidence>
<keyword evidence="4" id="KW-0808">Transferase</keyword>
<dbReference type="PROSITE" id="PS00098">
    <property type="entry name" value="THIOLASE_1"/>
    <property type="match status" value="1"/>
</dbReference>
<feature type="domain" description="Thiolase C-terminal" evidence="11">
    <location>
        <begin position="266"/>
        <end position="395"/>
    </location>
</feature>
<proteinExistence type="predicted"/>
<keyword evidence="7" id="KW-0446">Lipid-binding</keyword>
<gene>
    <name evidence="12" type="ORF">ACJ72_04068</name>
</gene>
<dbReference type="Proteomes" id="UP000091918">
    <property type="component" value="Unassembled WGS sequence"/>
</dbReference>
<dbReference type="OrthoDB" id="542135at2759"/>
<dbReference type="NCBIfam" id="NF006102">
    <property type="entry name" value="PRK08256.1"/>
    <property type="match status" value="1"/>
</dbReference>
<dbReference type="CDD" id="cd00829">
    <property type="entry name" value="SCP-x_thiolase"/>
    <property type="match status" value="1"/>
</dbReference>
<dbReference type="Gene3D" id="3.40.47.10">
    <property type="match status" value="1"/>
</dbReference>
<dbReference type="GO" id="GO:0016747">
    <property type="term" value="F:acyltransferase activity, transferring groups other than amino-acyl groups"/>
    <property type="evidence" value="ECO:0007669"/>
    <property type="project" value="InterPro"/>
</dbReference>
<dbReference type="GO" id="GO:0006869">
    <property type="term" value="P:lipid transport"/>
    <property type="evidence" value="ECO:0007669"/>
    <property type="project" value="UniProtKB-KW"/>
</dbReference>
<dbReference type="InterPro" id="IPR020616">
    <property type="entry name" value="Thiolase_N"/>
</dbReference>
<keyword evidence="5" id="KW-0630">Potassium</keyword>
<evidence type="ECO:0000256" key="4">
    <source>
        <dbReference type="ARBA" id="ARBA00022679"/>
    </source>
</evidence>
<evidence type="ECO:0000256" key="7">
    <source>
        <dbReference type="ARBA" id="ARBA00023121"/>
    </source>
</evidence>
<reference evidence="12 13" key="1">
    <citation type="submission" date="2015-07" db="EMBL/GenBank/DDBJ databases">
        <title>Emmonsia species relationships and genome sequence.</title>
        <authorList>
            <person name="Cuomo C.A."/>
            <person name="Schwartz I.S."/>
            <person name="Kenyon C."/>
            <person name="de Hoog G.S."/>
            <person name="Govender N.P."/>
            <person name="Botha A."/>
            <person name="Moreno L."/>
            <person name="de Vries M."/>
            <person name="Munoz J.F."/>
            <person name="Stielow J.B."/>
        </authorList>
    </citation>
    <scope>NUCLEOTIDE SEQUENCE [LARGE SCALE GENOMIC DNA]</scope>
    <source>
        <strain evidence="12 13">CBS 136260</strain>
    </source>
</reference>
<dbReference type="PROSITE" id="PS00737">
    <property type="entry name" value="THIOLASE_2"/>
    <property type="match status" value="1"/>
</dbReference>
<dbReference type="PANTHER" id="PTHR42870">
    <property type="entry name" value="ACETYL-COA C-ACETYLTRANSFERASE"/>
    <property type="match status" value="1"/>
</dbReference>
<comment type="caution">
    <text evidence="12">The sequence shown here is derived from an EMBL/GenBank/DDBJ whole genome shotgun (WGS) entry which is preliminary data.</text>
</comment>
<evidence type="ECO:0000259" key="11">
    <source>
        <dbReference type="Pfam" id="PF22691"/>
    </source>
</evidence>